<name>A0A1G4GB94_9BACT</name>
<dbReference type="Gene3D" id="1.10.10.1150">
    <property type="entry name" value="Coenzyme PQQ synthesis protein D (PqqD)"/>
    <property type="match status" value="1"/>
</dbReference>
<dbReference type="Proteomes" id="UP000178485">
    <property type="component" value="Chromosome i"/>
</dbReference>
<dbReference type="STRING" id="1642646.ING2E5A_3005"/>
<dbReference type="KEGG" id="pmuc:ING2E5A_3005"/>
<protein>
    <recommendedName>
        <fullName evidence="3">PqqD family protein</fullName>
    </recommendedName>
</protein>
<proteinExistence type="predicted"/>
<dbReference type="Pfam" id="PF05402">
    <property type="entry name" value="PqqD"/>
    <property type="match status" value="1"/>
</dbReference>
<organism evidence="1 2">
    <name type="scientific">Petrimonas mucosa</name>
    <dbReference type="NCBI Taxonomy" id="1642646"/>
    <lineage>
        <taxon>Bacteria</taxon>
        <taxon>Pseudomonadati</taxon>
        <taxon>Bacteroidota</taxon>
        <taxon>Bacteroidia</taxon>
        <taxon>Bacteroidales</taxon>
        <taxon>Dysgonomonadaceae</taxon>
        <taxon>Petrimonas</taxon>
    </lineage>
</organism>
<dbReference type="AlphaFoldDB" id="A0A1G4GB94"/>
<dbReference type="InterPro" id="IPR008792">
    <property type="entry name" value="PQQD"/>
</dbReference>
<keyword evidence="2" id="KW-1185">Reference proteome</keyword>
<reference evidence="1 2" key="1">
    <citation type="submission" date="2016-08" db="EMBL/GenBank/DDBJ databases">
        <authorList>
            <person name="Seilhamer J.J."/>
        </authorList>
    </citation>
    <scope>NUCLEOTIDE SEQUENCE [LARGE SCALE GENOMIC DNA]</scope>
    <source>
        <strain evidence="1">ING2-E5A</strain>
    </source>
</reference>
<gene>
    <name evidence="1" type="ORF">ING2E5A_3005</name>
</gene>
<dbReference type="EMBL" id="LT608328">
    <property type="protein sequence ID" value="SCM59799.1"/>
    <property type="molecule type" value="Genomic_DNA"/>
</dbReference>
<accession>A0A1G4GB94</accession>
<dbReference type="RefSeq" id="WP_071138023.1">
    <property type="nucleotide sequence ID" value="NZ_LT608328.1"/>
</dbReference>
<evidence type="ECO:0008006" key="3">
    <source>
        <dbReference type="Google" id="ProtNLM"/>
    </source>
</evidence>
<sequence length="88" mass="10102">MKIKEKYKIRKIGTDEVLVCSDATGLDYSRIMVLNPSAAFLLRETEHNSFTPGQWANLLVSRYAIDPEQALRDAEKMIDKLKNEMVLE</sequence>
<evidence type="ECO:0000313" key="2">
    <source>
        <dbReference type="Proteomes" id="UP000178485"/>
    </source>
</evidence>
<dbReference type="InterPro" id="IPR041881">
    <property type="entry name" value="PqqD_sf"/>
</dbReference>
<evidence type="ECO:0000313" key="1">
    <source>
        <dbReference type="EMBL" id="SCM59799.1"/>
    </source>
</evidence>